<feature type="compositionally biased region" description="Polar residues" evidence="1">
    <location>
        <begin position="97"/>
        <end position="109"/>
    </location>
</feature>
<organism evidence="2 3">
    <name type="scientific">Phytophthora fragariae</name>
    <dbReference type="NCBI Taxonomy" id="53985"/>
    <lineage>
        <taxon>Eukaryota</taxon>
        <taxon>Sar</taxon>
        <taxon>Stramenopiles</taxon>
        <taxon>Oomycota</taxon>
        <taxon>Peronosporomycetes</taxon>
        <taxon>Peronosporales</taxon>
        <taxon>Peronosporaceae</taxon>
        <taxon>Phytophthora</taxon>
    </lineage>
</organism>
<dbReference type="EMBL" id="QXFW01001019">
    <property type="protein sequence ID" value="KAE8998109.1"/>
    <property type="molecule type" value="Genomic_DNA"/>
</dbReference>
<evidence type="ECO:0000313" key="3">
    <source>
        <dbReference type="Proteomes" id="UP000460718"/>
    </source>
</evidence>
<gene>
    <name evidence="2" type="ORF">PF011_g15189</name>
</gene>
<evidence type="ECO:0000256" key="1">
    <source>
        <dbReference type="SAM" id="MobiDB-lite"/>
    </source>
</evidence>
<proteinExistence type="predicted"/>
<reference evidence="2 3" key="1">
    <citation type="submission" date="2018-09" db="EMBL/GenBank/DDBJ databases">
        <title>Genomic investigation of the strawberry pathogen Phytophthora fragariae indicates pathogenicity is determined by transcriptional variation in three key races.</title>
        <authorList>
            <person name="Adams T.M."/>
            <person name="Armitage A.D."/>
            <person name="Sobczyk M.K."/>
            <person name="Bates H.J."/>
            <person name="Dunwell J.M."/>
            <person name="Nellist C.F."/>
            <person name="Harrison R.J."/>
        </authorList>
    </citation>
    <scope>NUCLEOTIDE SEQUENCE [LARGE SCALE GENOMIC DNA]</scope>
    <source>
        <strain evidence="2 3">SCRP245</strain>
    </source>
</reference>
<protein>
    <submittedName>
        <fullName evidence="2">Uncharacterized protein</fullName>
    </submittedName>
</protein>
<dbReference type="AlphaFoldDB" id="A0A6A3JT85"/>
<sequence length="118" mass="13750">MRALRHIRSAVKDAYEGIRRLRQQLRDAEDTIRRQPREIDMLTTSLRRLQQGREPVSESESESESDSETEDDLETEDEEMWGFSSPHRPGTPEFIDNFNSDTTGYYSQSNDEEPEGSH</sequence>
<dbReference type="Proteomes" id="UP000460718">
    <property type="component" value="Unassembled WGS sequence"/>
</dbReference>
<evidence type="ECO:0000313" key="2">
    <source>
        <dbReference type="EMBL" id="KAE8998109.1"/>
    </source>
</evidence>
<name>A0A6A3JT85_9STRA</name>
<accession>A0A6A3JT85</accession>
<feature type="compositionally biased region" description="Acidic residues" evidence="1">
    <location>
        <begin position="57"/>
        <end position="80"/>
    </location>
</feature>
<feature type="compositionally biased region" description="Basic and acidic residues" evidence="1">
    <location>
        <begin position="26"/>
        <end position="40"/>
    </location>
</feature>
<comment type="caution">
    <text evidence="2">The sequence shown here is derived from an EMBL/GenBank/DDBJ whole genome shotgun (WGS) entry which is preliminary data.</text>
</comment>
<feature type="region of interest" description="Disordered" evidence="1">
    <location>
        <begin position="26"/>
        <end position="118"/>
    </location>
</feature>